<proteinExistence type="predicted"/>
<evidence type="ECO:0000256" key="1">
    <source>
        <dbReference type="SAM" id="MobiDB-lite"/>
    </source>
</evidence>
<gene>
    <name evidence="3" type="ORF">Salat_1723700</name>
</gene>
<feature type="transmembrane region" description="Helical" evidence="2">
    <location>
        <begin position="33"/>
        <end position="54"/>
    </location>
</feature>
<accession>A0AAE2CKA4</accession>
<comment type="caution">
    <text evidence="3">The sequence shown here is derived from an EMBL/GenBank/DDBJ whole genome shotgun (WGS) entry which is preliminary data.</text>
</comment>
<keyword evidence="2" id="KW-0812">Transmembrane</keyword>
<reference evidence="3" key="1">
    <citation type="submission" date="2020-06" db="EMBL/GenBank/DDBJ databases">
        <authorList>
            <person name="Li T."/>
            <person name="Hu X."/>
            <person name="Zhang T."/>
            <person name="Song X."/>
            <person name="Zhang H."/>
            <person name="Dai N."/>
            <person name="Sheng W."/>
            <person name="Hou X."/>
            <person name="Wei L."/>
        </authorList>
    </citation>
    <scope>NUCLEOTIDE SEQUENCE</scope>
    <source>
        <strain evidence="3">3651</strain>
        <tissue evidence="3">Leaf</tissue>
    </source>
</reference>
<reference evidence="3" key="2">
    <citation type="journal article" date="2024" name="Plant">
        <title>Genomic evolution and insights into agronomic trait innovations of Sesamum species.</title>
        <authorList>
            <person name="Miao H."/>
            <person name="Wang L."/>
            <person name="Qu L."/>
            <person name="Liu H."/>
            <person name="Sun Y."/>
            <person name="Le M."/>
            <person name="Wang Q."/>
            <person name="Wei S."/>
            <person name="Zheng Y."/>
            <person name="Lin W."/>
            <person name="Duan Y."/>
            <person name="Cao H."/>
            <person name="Xiong S."/>
            <person name="Wang X."/>
            <person name="Wei L."/>
            <person name="Li C."/>
            <person name="Ma Q."/>
            <person name="Ju M."/>
            <person name="Zhao R."/>
            <person name="Li G."/>
            <person name="Mu C."/>
            <person name="Tian Q."/>
            <person name="Mei H."/>
            <person name="Zhang T."/>
            <person name="Gao T."/>
            <person name="Zhang H."/>
        </authorList>
    </citation>
    <scope>NUCLEOTIDE SEQUENCE</scope>
    <source>
        <strain evidence="3">3651</strain>
    </source>
</reference>
<feature type="region of interest" description="Disordered" evidence="1">
    <location>
        <begin position="87"/>
        <end position="115"/>
    </location>
</feature>
<protein>
    <submittedName>
        <fullName evidence="3">Uncharacterized protein</fullName>
    </submittedName>
</protein>
<sequence length="115" mass="12524">MLISAVLLLGGVVLDFLGHVFMANTTTRSHHPLSLILFLFFIALEVCSASRGLLLHYSLTGQESPSAVATTTLHRREDNRHAPRAFSAAAAERTSNQEFRDDAHEVPSGPNPESN</sequence>
<dbReference type="EMBL" id="JACGWO010000006">
    <property type="protein sequence ID" value="KAK4425298.1"/>
    <property type="molecule type" value="Genomic_DNA"/>
</dbReference>
<evidence type="ECO:0000256" key="2">
    <source>
        <dbReference type="SAM" id="Phobius"/>
    </source>
</evidence>
<dbReference type="AlphaFoldDB" id="A0AAE2CKA4"/>
<keyword evidence="4" id="KW-1185">Reference proteome</keyword>
<evidence type="ECO:0000313" key="3">
    <source>
        <dbReference type="EMBL" id="KAK4425298.1"/>
    </source>
</evidence>
<organism evidence="3 4">
    <name type="scientific">Sesamum alatum</name>
    <dbReference type="NCBI Taxonomy" id="300844"/>
    <lineage>
        <taxon>Eukaryota</taxon>
        <taxon>Viridiplantae</taxon>
        <taxon>Streptophyta</taxon>
        <taxon>Embryophyta</taxon>
        <taxon>Tracheophyta</taxon>
        <taxon>Spermatophyta</taxon>
        <taxon>Magnoliopsida</taxon>
        <taxon>eudicotyledons</taxon>
        <taxon>Gunneridae</taxon>
        <taxon>Pentapetalae</taxon>
        <taxon>asterids</taxon>
        <taxon>lamiids</taxon>
        <taxon>Lamiales</taxon>
        <taxon>Pedaliaceae</taxon>
        <taxon>Sesamum</taxon>
    </lineage>
</organism>
<keyword evidence="2" id="KW-1133">Transmembrane helix</keyword>
<name>A0AAE2CKA4_9LAMI</name>
<dbReference type="Proteomes" id="UP001293254">
    <property type="component" value="Unassembled WGS sequence"/>
</dbReference>
<keyword evidence="2" id="KW-0472">Membrane</keyword>
<evidence type="ECO:0000313" key="4">
    <source>
        <dbReference type="Proteomes" id="UP001293254"/>
    </source>
</evidence>